<dbReference type="PANTHER" id="PTHR43102">
    <property type="entry name" value="SLR1143 PROTEIN"/>
    <property type="match status" value="1"/>
</dbReference>
<organism evidence="2 3">
    <name type="scientific">Paracraurococcus ruber</name>
    <dbReference type="NCBI Taxonomy" id="77675"/>
    <lineage>
        <taxon>Bacteria</taxon>
        <taxon>Pseudomonadati</taxon>
        <taxon>Pseudomonadota</taxon>
        <taxon>Alphaproteobacteria</taxon>
        <taxon>Acetobacterales</taxon>
        <taxon>Roseomonadaceae</taxon>
        <taxon>Paracraurococcus</taxon>
    </lineage>
</organism>
<comment type="caution">
    <text evidence="2">The sequence shown here is derived from an EMBL/GenBank/DDBJ whole genome shotgun (WGS) entry which is preliminary data.</text>
</comment>
<dbReference type="InterPro" id="IPR003018">
    <property type="entry name" value="GAF"/>
</dbReference>
<keyword evidence="3" id="KW-1185">Reference proteome</keyword>
<dbReference type="Pfam" id="PF01590">
    <property type="entry name" value="GAF"/>
    <property type="match status" value="1"/>
</dbReference>
<dbReference type="EMBL" id="NRSG01000312">
    <property type="protein sequence ID" value="MBK1661493.1"/>
    <property type="molecule type" value="Genomic_DNA"/>
</dbReference>
<dbReference type="RefSeq" id="WP_133221572.1">
    <property type="nucleotide sequence ID" value="NZ_NRSG01000312.1"/>
</dbReference>
<dbReference type="Gene3D" id="3.30.450.40">
    <property type="match status" value="1"/>
</dbReference>
<reference evidence="2 3" key="1">
    <citation type="journal article" date="2020" name="Microorganisms">
        <title>Osmotic Adaptation and Compatible Solute Biosynthesis of Phototrophic Bacteria as Revealed from Genome Analyses.</title>
        <authorList>
            <person name="Imhoff J.F."/>
            <person name="Rahn T."/>
            <person name="Kunzel S."/>
            <person name="Keller A."/>
            <person name="Neulinger S.C."/>
        </authorList>
    </citation>
    <scope>NUCLEOTIDE SEQUENCE [LARGE SCALE GENOMIC DNA]</scope>
    <source>
        <strain evidence="2 3">DSM 15382</strain>
    </source>
</reference>
<sequence length="189" mass="20547">MISAASPFLETKRLQILRSYSVLDTAAEAAFDELVELAAKVTQSPIALASFVDADRQWFKAKHGLCAVQTHLDEAACAHAILQPHQMLIIEDATTDSRFADSPLVTGASGIRFYAAAPLISKEGLGIGTLCVMDHVPRRIGERQCAKLLDVARTVSVMLEVRRVAKVGYFMAMTGAQPRTSDTARRMLS</sequence>
<dbReference type="SUPFAM" id="SSF55781">
    <property type="entry name" value="GAF domain-like"/>
    <property type="match status" value="1"/>
</dbReference>
<name>A0ABS1D3Q6_9PROT</name>
<dbReference type="PANTHER" id="PTHR43102:SF2">
    <property type="entry name" value="GAF DOMAIN-CONTAINING PROTEIN"/>
    <property type="match status" value="1"/>
</dbReference>
<evidence type="ECO:0000313" key="3">
    <source>
        <dbReference type="Proteomes" id="UP000697995"/>
    </source>
</evidence>
<dbReference type="Proteomes" id="UP000697995">
    <property type="component" value="Unassembled WGS sequence"/>
</dbReference>
<dbReference type="InterPro" id="IPR029016">
    <property type="entry name" value="GAF-like_dom_sf"/>
</dbReference>
<proteinExistence type="predicted"/>
<gene>
    <name evidence="2" type="ORF">CKO45_25115</name>
</gene>
<evidence type="ECO:0000313" key="2">
    <source>
        <dbReference type="EMBL" id="MBK1661493.1"/>
    </source>
</evidence>
<feature type="domain" description="GAF" evidence="1">
    <location>
        <begin position="28"/>
        <end position="157"/>
    </location>
</feature>
<accession>A0ABS1D3Q6</accession>
<protein>
    <recommendedName>
        <fullName evidence="1">GAF domain-containing protein</fullName>
    </recommendedName>
</protein>
<evidence type="ECO:0000259" key="1">
    <source>
        <dbReference type="Pfam" id="PF01590"/>
    </source>
</evidence>